<dbReference type="InterPro" id="IPR040704">
    <property type="entry name" value="HEPN_AbiU2"/>
</dbReference>
<evidence type="ECO:0000313" key="2">
    <source>
        <dbReference type="EMBL" id="MBY3063319.1"/>
    </source>
</evidence>
<dbReference type="RefSeq" id="WP_168256473.1">
    <property type="nucleotide sequence ID" value="NZ_CP088090.1"/>
</dbReference>
<accession>A0AB35F9Z4</accession>
<evidence type="ECO:0000259" key="1">
    <source>
        <dbReference type="Pfam" id="PF18734"/>
    </source>
</evidence>
<comment type="caution">
    <text evidence="2">The sequence shown here is derived from an EMBL/GenBank/DDBJ whole genome shotgun (WGS) entry which is preliminary data.</text>
</comment>
<organism evidence="2 3">
    <name type="scientific">Rhizobium laguerreae</name>
    <dbReference type="NCBI Taxonomy" id="1076926"/>
    <lineage>
        <taxon>Bacteria</taxon>
        <taxon>Pseudomonadati</taxon>
        <taxon>Pseudomonadota</taxon>
        <taxon>Alphaproteobacteria</taxon>
        <taxon>Hyphomicrobiales</taxon>
        <taxon>Rhizobiaceae</taxon>
        <taxon>Rhizobium/Agrobacterium group</taxon>
        <taxon>Rhizobium</taxon>
    </lineage>
</organism>
<gene>
    <name evidence="2" type="ORF">HFO74_07675</name>
</gene>
<feature type="domain" description="HEPN AbiU2-like" evidence="1">
    <location>
        <begin position="56"/>
        <end position="223"/>
    </location>
</feature>
<protein>
    <recommendedName>
        <fullName evidence="1">HEPN AbiU2-like domain-containing protein</fullName>
    </recommendedName>
</protein>
<dbReference type="AlphaFoldDB" id="A0AB35F9Z4"/>
<sequence>MAKKKKVLLSNADAIARLDMMIPILYRNIVNAIRTEATMEAGNALIPNLPNALPGALAFNAIMQSLAFDLAMHLARLYDVGNRNRHVNSRDVASIPLTIRLLRQKRCQRELRARARNWIPGSRSYADQFERDCANALERVSASYSETFKGQFGRGGLKTLKAFRDTFMAHSLMTDVDVKPIYNQLFRLTDCAKAFVENARIAVSGDNSSLDEQERIFLDQANDFWRMALLGERHGA</sequence>
<dbReference type="Proteomes" id="UP000758022">
    <property type="component" value="Unassembled WGS sequence"/>
</dbReference>
<dbReference type="Pfam" id="PF18734">
    <property type="entry name" value="HEPN_AbiU2"/>
    <property type="match status" value="1"/>
</dbReference>
<name>A0AB35F9Z4_9HYPH</name>
<dbReference type="EMBL" id="JAAXQQ010000002">
    <property type="protein sequence ID" value="MBY3063319.1"/>
    <property type="molecule type" value="Genomic_DNA"/>
</dbReference>
<evidence type="ECO:0000313" key="3">
    <source>
        <dbReference type="Proteomes" id="UP000758022"/>
    </source>
</evidence>
<proteinExistence type="predicted"/>
<reference evidence="2" key="1">
    <citation type="submission" date="2020-04" db="EMBL/GenBank/DDBJ databases">
        <title>Global-level population genomics supports evidence of horizontal gene transfer on evolution of Rhizobia in Lentils.</title>
        <authorList>
            <person name="Gai Y."/>
            <person name="Cook D."/>
            <person name="Riely B."/>
        </authorList>
    </citation>
    <scope>NUCLEOTIDE SEQUENCE</scope>
    <source>
        <strain evidence="2">TLR9</strain>
    </source>
</reference>